<dbReference type="Proteomes" id="UP000759131">
    <property type="component" value="Unassembled WGS sequence"/>
</dbReference>
<dbReference type="PANTHER" id="PTHR21467:SF0">
    <property type="entry name" value="SERINE_THREONINE-PROTEIN PHOSPHATASE 4 REGULATORY SUBUNIT 4"/>
    <property type="match status" value="1"/>
</dbReference>
<dbReference type="AlphaFoldDB" id="A0A7R9KXV4"/>
<dbReference type="PROSITE" id="PS50077">
    <property type="entry name" value="HEAT_REPEAT"/>
    <property type="match status" value="1"/>
</dbReference>
<feature type="repeat" description="HEAT" evidence="1">
    <location>
        <begin position="155"/>
        <end position="192"/>
    </location>
</feature>
<feature type="coiled-coil region" evidence="2">
    <location>
        <begin position="526"/>
        <end position="553"/>
    </location>
</feature>
<dbReference type="GO" id="GO:0019888">
    <property type="term" value="F:protein phosphatase regulator activity"/>
    <property type="evidence" value="ECO:0007669"/>
    <property type="project" value="TreeGrafter"/>
</dbReference>
<dbReference type="PANTHER" id="PTHR21467">
    <property type="entry name" value="PROTEIN PHOSPHATASE 4 REGULATORY SUBUNIT 4 PPP4R4"/>
    <property type="match status" value="1"/>
</dbReference>
<evidence type="ECO:0000313" key="3">
    <source>
        <dbReference type="EMBL" id="CAD7631092.1"/>
    </source>
</evidence>
<reference evidence="3" key="1">
    <citation type="submission" date="2020-11" db="EMBL/GenBank/DDBJ databases">
        <authorList>
            <person name="Tran Van P."/>
        </authorList>
    </citation>
    <scope>NUCLEOTIDE SEQUENCE</scope>
</reference>
<name>A0A7R9KXV4_9ACAR</name>
<dbReference type="EMBL" id="OC863563">
    <property type="protein sequence ID" value="CAD7631092.1"/>
    <property type="molecule type" value="Genomic_DNA"/>
</dbReference>
<dbReference type="Gene3D" id="1.25.10.10">
    <property type="entry name" value="Leucine-rich Repeat Variant"/>
    <property type="match status" value="1"/>
</dbReference>
<sequence>MKTNTMSFIDNNDNNDSHLSPFLIDNQSIEIPVDVNHDPKNGLSFNQFFDHLMANVSNNKDKCDVWNNVLLDIIDNNVINESMLSEVLTITVDNSRSESIPNRVFSCKMLSKLSRRLNEMQYLCHDFQPSIRAHISKQMFVLSQNFSLETIKTQILPQLIELTNDSELMVRIASLESLIDLIPKFDDDFNKQIILPQIISLFDFAFITNDGSLGLIFMNFGKLCSILPKNVISREKWFLDYYCNIFLISNDFQLNAKIANYAERDIQCRILLAHYFPIMLQIYGTNDMLFSILNFLCSDVDTNVVRTIASAFNDISILMKNPFKLYPQLSKLMSQTNMIVIKELNPFLSSLLIDAIKSTPNENKNDLFVDLMQNLIGCENTICLNLDWRLQIDFYENLIQVLVYFPVKAIEAVFLPLLLNRILTARPIPLRIGTSRCVLILFKNIPVLFDVFKQKSSQNPLLSLRTDKVPNIRLNVCKCLKAFKHIFRNAKISVRNEQMKGMFKDMLSSESDRDVIEAITELIHDLDKNSEMNREQEENMKELTEEFVHLTIDSSLNTCKTLVQLNNYSVNGKALNSAKMNSIKSKSSLPQLIRSQCNSNSNTKCLSQNHITSGLYSIPSKIPKPITKSDSTSDVEGMRRLAIHLECCSKTASFSTNIAFTRSTSDVEGMRRLAIHLECCSKTASFSTIIGTPISPRSGVESSRDAYQ</sequence>
<dbReference type="GO" id="GO:0005829">
    <property type="term" value="C:cytosol"/>
    <property type="evidence" value="ECO:0007669"/>
    <property type="project" value="TreeGrafter"/>
</dbReference>
<protein>
    <submittedName>
        <fullName evidence="3">Uncharacterized protein</fullName>
    </submittedName>
</protein>
<evidence type="ECO:0000313" key="4">
    <source>
        <dbReference type="Proteomes" id="UP000759131"/>
    </source>
</evidence>
<dbReference type="SUPFAM" id="SSF48371">
    <property type="entry name" value="ARM repeat"/>
    <property type="match status" value="1"/>
</dbReference>
<keyword evidence="2" id="KW-0175">Coiled coil</keyword>
<proteinExistence type="predicted"/>
<keyword evidence="4" id="KW-1185">Reference proteome</keyword>
<dbReference type="InterPro" id="IPR021133">
    <property type="entry name" value="HEAT_type_2"/>
</dbReference>
<evidence type="ECO:0000256" key="2">
    <source>
        <dbReference type="SAM" id="Coils"/>
    </source>
</evidence>
<evidence type="ECO:0000256" key="1">
    <source>
        <dbReference type="PROSITE-ProRule" id="PRU00103"/>
    </source>
</evidence>
<gene>
    <name evidence="3" type="ORF">OSB1V03_LOCUS11502</name>
</gene>
<dbReference type="InterPro" id="IPR011989">
    <property type="entry name" value="ARM-like"/>
</dbReference>
<accession>A0A7R9KXV4</accession>
<dbReference type="InterPro" id="IPR039918">
    <property type="entry name" value="PPP4R4"/>
</dbReference>
<dbReference type="GO" id="GO:0008287">
    <property type="term" value="C:protein serine/threonine phosphatase complex"/>
    <property type="evidence" value="ECO:0007669"/>
    <property type="project" value="TreeGrafter"/>
</dbReference>
<dbReference type="InterPro" id="IPR016024">
    <property type="entry name" value="ARM-type_fold"/>
</dbReference>
<dbReference type="OrthoDB" id="6419711at2759"/>
<dbReference type="EMBL" id="CAJPIZ010008988">
    <property type="protein sequence ID" value="CAG2111522.1"/>
    <property type="molecule type" value="Genomic_DNA"/>
</dbReference>
<organism evidence="3">
    <name type="scientific">Medioppia subpectinata</name>
    <dbReference type="NCBI Taxonomy" id="1979941"/>
    <lineage>
        <taxon>Eukaryota</taxon>
        <taxon>Metazoa</taxon>
        <taxon>Ecdysozoa</taxon>
        <taxon>Arthropoda</taxon>
        <taxon>Chelicerata</taxon>
        <taxon>Arachnida</taxon>
        <taxon>Acari</taxon>
        <taxon>Acariformes</taxon>
        <taxon>Sarcoptiformes</taxon>
        <taxon>Oribatida</taxon>
        <taxon>Brachypylina</taxon>
        <taxon>Oppioidea</taxon>
        <taxon>Oppiidae</taxon>
        <taxon>Medioppia</taxon>
    </lineage>
</organism>